<dbReference type="SUPFAM" id="SSF49299">
    <property type="entry name" value="PKD domain"/>
    <property type="match status" value="1"/>
</dbReference>
<name>A0A1I1XS39_9FLAO</name>
<reference evidence="3" key="1">
    <citation type="submission" date="2016-10" db="EMBL/GenBank/DDBJ databases">
        <authorList>
            <person name="Varghese N."/>
            <person name="Submissions S."/>
        </authorList>
    </citation>
    <scope>NUCLEOTIDE SEQUENCE [LARGE SCALE GENOMIC DNA]</scope>
    <source>
        <strain evidence="3">CGMCC 1.10370</strain>
    </source>
</reference>
<evidence type="ECO:0000313" key="2">
    <source>
        <dbReference type="EMBL" id="SFE09448.1"/>
    </source>
</evidence>
<accession>A0A1I1XS39</accession>
<feature type="chain" id="PRO_5011566373" description="PKD domain-containing protein" evidence="1">
    <location>
        <begin position="22"/>
        <end position="294"/>
    </location>
</feature>
<proteinExistence type="predicted"/>
<dbReference type="EMBL" id="FOMH01000020">
    <property type="protein sequence ID" value="SFE09448.1"/>
    <property type="molecule type" value="Genomic_DNA"/>
</dbReference>
<keyword evidence="3" id="KW-1185">Reference proteome</keyword>
<protein>
    <recommendedName>
        <fullName evidence="4">PKD domain-containing protein</fullName>
    </recommendedName>
</protein>
<keyword evidence="1" id="KW-0732">Signal</keyword>
<evidence type="ECO:0000313" key="3">
    <source>
        <dbReference type="Proteomes" id="UP000199672"/>
    </source>
</evidence>
<feature type="signal peptide" evidence="1">
    <location>
        <begin position="1"/>
        <end position="21"/>
    </location>
</feature>
<gene>
    <name evidence="2" type="ORF">SAMN05216297_12059</name>
</gene>
<dbReference type="OrthoDB" id="646668at2"/>
<dbReference type="RefSeq" id="WP_091499232.1">
    <property type="nucleotide sequence ID" value="NZ_FOMH01000020.1"/>
</dbReference>
<dbReference type="STRING" id="739143.SAMN05216297_12059"/>
<evidence type="ECO:0000256" key="1">
    <source>
        <dbReference type="SAM" id="SignalP"/>
    </source>
</evidence>
<dbReference type="PROSITE" id="PS51257">
    <property type="entry name" value="PROKAR_LIPOPROTEIN"/>
    <property type="match status" value="1"/>
</dbReference>
<evidence type="ECO:0008006" key="4">
    <source>
        <dbReference type="Google" id="ProtNLM"/>
    </source>
</evidence>
<sequence length="294" mass="31618">MKNIKITVISFLMLGFAILSASCEPETHSLGNLPDKSVLNFEITQDLGLKPGGNVVNLKSLTPGIIPYWSYSDSNGQELGHTNLGETSVSLPFAGTYIFKYTVFDKAGSVSASKTVTVTENDTSLFSDPRWSMLTNGEAGKTWIINRVTESPLAFVGSGYINTVLGGDSSWFPASINDIPWSGIENKNFGEVTFDLNGGYNVRVVQTSEITGSLQQATAVGTFSFLLTANSVNDRIVFNGGLKMLHTNAYYTSLSSGFSFSNVRLIELTDTSLRYAMIAADGGVIVVNLIPKAT</sequence>
<dbReference type="Proteomes" id="UP000199672">
    <property type="component" value="Unassembled WGS sequence"/>
</dbReference>
<dbReference type="InterPro" id="IPR035986">
    <property type="entry name" value="PKD_dom_sf"/>
</dbReference>
<organism evidence="2 3">
    <name type="scientific">Flavobacterium phragmitis</name>
    <dbReference type="NCBI Taxonomy" id="739143"/>
    <lineage>
        <taxon>Bacteria</taxon>
        <taxon>Pseudomonadati</taxon>
        <taxon>Bacteroidota</taxon>
        <taxon>Flavobacteriia</taxon>
        <taxon>Flavobacteriales</taxon>
        <taxon>Flavobacteriaceae</taxon>
        <taxon>Flavobacterium</taxon>
    </lineage>
</organism>
<dbReference type="AlphaFoldDB" id="A0A1I1XS39"/>